<reference evidence="1" key="1">
    <citation type="submission" date="2018-02" db="EMBL/GenBank/DDBJ databases">
        <title>Rhizophora mucronata_Transcriptome.</title>
        <authorList>
            <person name="Meera S.P."/>
            <person name="Sreeshan A."/>
            <person name="Augustine A."/>
        </authorList>
    </citation>
    <scope>NUCLEOTIDE SEQUENCE</scope>
    <source>
        <tissue evidence="1">Leaf</tissue>
    </source>
</reference>
<sequence>MENLISNTFLWPSLLSLRFNFLS</sequence>
<proteinExistence type="predicted"/>
<protein>
    <submittedName>
        <fullName evidence="1">Uncharacterized protein</fullName>
    </submittedName>
</protein>
<dbReference type="AlphaFoldDB" id="A0A2P2PHJ7"/>
<organism evidence="1">
    <name type="scientific">Rhizophora mucronata</name>
    <name type="common">Asiatic mangrove</name>
    <dbReference type="NCBI Taxonomy" id="61149"/>
    <lineage>
        <taxon>Eukaryota</taxon>
        <taxon>Viridiplantae</taxon>
        <taxon>Streptophyta</taxon>
        <taxon>Embryophyta</taxon>
        <taxon>Tracheophyta</taxon>
        <taxon>Spermatophyta</taxon>
        <taxon>Magnoliopsida</taxon>
        <taxon>eudicotyledons</taxon>
        <taxon>Gunneridae</taxon>
        <taxon>Pentapetalae</taxon>
        <taxon>rosids</taxon>
        <taxon>fabids</taxon>
        <taxon>Malpighiales</taxon>
        <taxon>Rhizophoraceae</taxon>
        <taxon>Rhizophora</taxon>
    </lineage>
</organism>
<accession>A0A2P2PHJ7</accession>
<name>A0A2P2PHJ7_RHIMU</name>
<evidence type="ECO:0000313" key="1">
    <source>
        <dbReference type="EMBL" id="MBX54162.1"/>
    </source>
</evidence>
<dbReference type="EMBL" id="GGEC01073678">
    <property type="protein sequence ID" value="MBX54162.1"/>
    <property type="molecule type" value="Transcribed_RNA"/>
</dbReference>